<gene>
    <name evidence="2" type="ORF">CXU22_07010</name>
</gene>
<proteinExistence type="predicted"/>
<protein>
    <recommendedName>
        <fullName evidence="4">Transporter</fullName>
    </recommendedName>
</protein>
<sequence>MFKSLIRTFAIVAAFIAGYLMPGLHVYSWTFKWMLIVMLFVTFLGIRFKRMKPERTHWLLVGANLLVALAAWGVCRLIFGNGYLAEAAFFVGIMPTATAAPVVMGLLGGSVEFMLTALLLANGIICALLPFILPAVVGQGGFEIYLNVAGNISLVMLLPLALALAARRFYPRAIAWPRKLKDVTFGIWVVILVLIAANASYDISSRDGISERVLEQIGAVSLLICGINFGLGHLLGGRTRAAEGSQALGQKNTTLSIYLALTYASPIAALGPTFYVLWHNLWNAWQLYQASERKRRNG</sequence>
<organism evidence="2 3">
    <name type="scientific">Akkermansia muciniphila</name>
    <dbReference type="NCBI Taxonomy" id="239935"/>
    <lineage>
        <taxon>Bacteria</taxon>
        <taxon>Pseudomonadati</taxon>
        <taxon>Verrucomicrobiota</taxon>
        <taxon>Verrucomicrobiia</taxon>
        <taxon>Verrucomicrobiales</taxon>
        <taxon>Akkermansiaceae</taxon>
        <taxon>Akkermansia</taxon>
    </lineage>
</organism>
<evidence type="ECO:0008006" key="4">
    <source>
        <dbReference type="Google" id="ProtNLM"/>
    </source>
</evidence>
<feature type="transmembrane region" description="Helical" evidence="1">
    <location>
        <begin position="5"/>
        <end position="21"/>
    </location>
</feature>
<accession>A0A2N8HCB4</accession>
<dbReference type="EMBL" id="PJKA01000012">
    <property type="protein sequence ID" value="PNC17504.1"/>
    <property type="molecule type" value="Genomic_DNA"/>
</dbReference>
<dbReference type="Gene3D" id="1.20.1530.20">
    <property type="match status" value="1"/>
</dbReference>
<evidence type="ECO:0000313" key="3">
    <source>
        <dbReference type="Proteomes" id="UP000236000"/>
    </source>
</evidence>
<reference evidence="2 3" key="1">
    <citation type="journal article" date="2017" name="BMC Genomics">
        <title>Genome sequencing of 39 Akkermansia muciniphila isolates reveals its population structure, genomic and functional diverisity, and global distribution in mammalian gut microbiotas.</title>
        <authorList>
            <person name="Guo X."/>
            <person name="Li S."/>
            <person name="Zhang J."/>
            <person name="Wu F."/>
            <person name="Li X."/>
            <person name="Wu D."/>
            <person name="Zhang M."/>
            <person name="Ou Z."/>
            <person name="Jie Z."/>
            <person name="Yan Q."/>
            <person name="Li P."/>
            <person name="Yi J."/>
            <person name="Peng Y."/>
        </authorList>
    </citation>
    <scope>NUCLEOTIDE SEQUENCE [LARGE SCALE GENOMIC DNA]</scope>
    <source>
        <strain evidence="2 3">GP24</strain>
    </source>
</reference>
<keyword evidence="1" id="KW-0812">Transmembrane</keyword>
<keyword evidence="1" id="KW-0472">Membrane</keyword>
<comment type="caution">
    <text evidence="2">The sequence shown here is derived from an EMBL/GenBank/DDBJ whole genome shotgun (WGS) entry which is preliminary data.</text>
</comment>
<feature type="transmembrane region" description="Helical" evidence="1">
    <location>
        <begin position="216"/>
        <end position="236"/>
    </location>
</feature>
<dbReference type="Proteomes" id="UP000236000">
    <property type="component" value="Unassembled WGS sequence"/>
</dbReference>
<feature type="transmembrane region" description="Helical" evidence="1">
    <location>
        <begin position="257"/>
        <end position="278"/>
    </location>
</feature>
<name>A0A2N8HCB4_9BACT</name>
<dbReference type="InterPro" id="IPR038770">
    <property type="entry name" value="Na+/solute_symporter_sf"/>
</dbReference>
<dbReference type="AlphaFoldDB" id="A0A2N8HCB4"/>
<feature type="transmembrane region" description="Helical" evidence="1">
    <location>
        <begin position="113"/>
        <end position="132"/>
    </location>
</feature>
<evidence type="ECO:0000313" key="2">
    <source>
        <dbReference type="EMBL" id="PNC17504.1"/>
    </source>
</evidence>
<keyword evidence="1" id="KW-1133">Transmembrane helix</keyword>
<evidence type="ECO:0000256" key="1">
    <source>
        <dbReference type="SAM" id="Phobius"/>
    </source>
</evidence>
<dbReference type="RefSeq" id="WP_102713967.1">
    <property type="nucleotide sequence ID" value="NZ_CABMLK010000001.1"/>
</dbReference>
<feature type="transmembrane region" description="Helical" evidence="1">
    <location>
        <begin position="185"/>
        <end position="204"/>
    </location>
</feature>
<feature type="transmembrane region" description="Helical" evidence="1">
    <location>
        <begin position="27"/>
        <end position="46"/>
    </location>
</feature>
<feature type="transmembrane region" description="Helical" evidence="1">
    <location>
        <begin position="58"/>
        <end position="79"/>
    </location>
</feature>
<feature type="transmembrane region" description="Helical" evidence="1">
    <location>
        <begin position="85"/>
        <end position="106"/>
    </location>
</feature>
<dbReference type="OrthoDB" id="9809647at2"/>
<feature type="transmembrane region" description="Helical" evidence="1">
    <location>
        <begin position="144"/>
        <end position="165"/>
    </location>
</feature>